<dbReference type="NCBIfam" id="TIGR00229">
    <property type="entry name" value="sensory_box"/>
    <property type="match status" value="2"/>
</dbReference>
<evidence type="ECO:0000259" key="13">
    <source>
        <dbReference type="PROSITE" id="PS50113"/>
    </source>
</evidence>
<dbReference type="InterPro" id="IPR013656">
    <property type="entry name" value="PAS_4"/>
</dbReference>
<dbReference type="FunFam" id="3.30.565.10:FF:000006">
    <property type="entry name" value="Sensor histidine kinase WalK"/>
    <property type="match status" value="1"/>
</dbReference>
<organism evidence="14 15">
    <name type="scientific">Zemynaea arenosa</name>
    <dbReference type="NCBI Taxonomy" id="2561931"/>
    <lineage>
        <taxon>Bacteria</taxon>
        <taxon>Pseudomonadati</taxon>
        <taxon>Pseudomonadota</taxon>
        <taxon>Betaproteobacteria</taxon>
        <taxon>Burkholderiales</taxon>
        <taxon>Oxalobacteraceae</taxon>
        <taxon>Telluria group</taxon>
        <taxon>Zemynaea</taxon>
    </lineage>
</organism>
<dbReference type="InterPro" id="IPR003594">
    <property type="entry name" value="HATPase_dom"/>
</dbReference>
<keyword evidence="5" id="KW-0808">Transferase</keyword>
<dbReference type="InterPro" id="IPR003661">
    <property type="entry name" value="HisK_dim/P_dom"/>
</dbReference>
<dbReference type="PROSITE" id="PS50110">
    <property type="entry name" value="RESPONSE_REGULATORY"/>
    <property type="match status" value="1"/>
</dbReference>
<evidence type="ECO:0000259" key="11">
    <source>
        <dbReference type="PROSITE" id="PS50110"/>
    </source>
</evidence>
<proteinExistence type="predicted"/>
<dbReference type="SMART" id="SM00448">
    <property type="entry name" value="REC"/>
    <property type="match status" value="1"/>
</dbReference>
<dbReference type="PROSITE" id="PS50109">
    <property type="entry name" value="HIS_KIN"/>
    <property type="match status" value="1"/>
</dbReference>
<keyword evidence="4 9" id="KW-0597">Phosphoprotein</keyword>
<protein>
    <recommendedName>
        <fullName evidence="3">histidine kinase</fullName>
        <ecNumber evidence="3">2.7.13.3</ecNumber>
    </recommendedName>
</protein>
<feature type="domain" description="PAS" evidence="12">
    <location>
        <begin position="302"/>
        <end position="374"/>
    </location>
</feature>
<dbReference type="InterPro" id="IPR013655">
    <property type="entry name" value="PAS_fold_3"/>
</dbReference>
<dbReference type="CDD" id="cd00075">
    <property type="entry name" value="HATPase"/>
    <property type="match status" value="1"/>
</dbReference>
<feature type="domain" description="Response regulatory" evidence="11">
    <location>
        <begin position="681"/>
        <end position="797"/>
    </location>
</feature>
<evidence type="ECO:0000256" key="5">
    <source>
        <dbReference type="ARBA" id="ARBA00022679"/>
    </source>
</evidence>
<dbReference type="InterPro" id="IPR036097">
    <property type="entry name" value="HisK_dim/P_sf"/>
</dbReference>
<sequence>MPTTAPADQPYLREGGAMGALISAFDWSATPLGALASWPQSLKTAVSLVLRARQPMFIGWGADYISLYNDGYIAILGDKHPRALGQSMADVWSDIWAELQPLNEAVMRGESLSFENQPFQLTGRETPGPHYFTFTYTPLLDDAGEVAGIFCAAIETTATVRLAQEAQVAQAAQQALAVSEERLRLAVDAAEIAFWDVNVLDGNLIWQPRLRTMFGITTDEALSMDDFFAGLHPDDRAAVAQAFDAACDPQRRELYNIEYRTIGRDDGQVRWVAAKGRGLFDATGRCVRANGTAMDITSRKTVELALEVALEASRTGTFHWDIHGNQLTWDGALDRLFGLRPGQAVRSLDQFIALVHPDDRAEVIRRCERCRDAGDDFEMEFRVIYPDGSIHWLYDRGRTFLDPSGQAKTMTGACVDITEFVRVREALKLADRQKDDFLATLAHELRNPLAPLRTGLHLLQSFHSAAAGEAAQVLGIMQRQLDHMVHLVDDLLDIARIRQGKILLRQEPVSLQAMLDQAMEGVQTLLDAQALQVVRPSVDPALRVLGDPTRLVQVVGNLLNNAAKYTPRGGTVTLRAGAASDAGMLCIEVQDTGIGIPPDMLEHVFDRFAQVPQHVDRAQGGLGIGLSVVKGLVEMHGGRVTAESAGSGTGSLFRIWLPRVEAPVPAAVAPPAPAAGAGRHRVLVVDDNRDAAETFAMLLDLNGHEVLVAHDGPSAVEMAALHAPAVVFLDIGMPGMNGYETAARLRALPGAQGCTLVALTGWGSQSDQARSRAAGFDMHLTKPVDLAKVERLLSEAVRHEASASAH</sequence>
<reference evidence="14 15" key="1">
    <citation type="submission" date="2019-03" db="EMBL/GenBank/DDBJ databases">
        <title>Draft Genome Sequence of Massilia arenosa sp. nov., a Novel Massilia Species Isolated from a Sandy-loam Maize Soil.</title>
        <authorList>
            <person name="Raths R."/>
            <person name="Peta V."/>
            <person name="Bucking H."/>
        </authorList>
    </citation>
    <scope>NUCLEOTIDE SEQUENCE [LARGE SCALE GENOMIC DNA]</scope>
    <source>
        <strain evidence="14 15">MC02</strain>
    </source>
</reference>
<dbReference type="Gene3D" id="3.30.565.10">
    <property type="entry name" value="Histidine kinase-like ATPase, C-terminal domain"/>
    <property type="match status" value="1"/>
</dbReference>
<dbReference type="InterPro" id="IPR000014">
    <property type="entry name" value="PAS"/>
</dbReference>
<evidence type="ECO:0000256" key="9">
    <source>
        <dbReference type="PROSITE-ProRule" id="PRU00169"/>
    </source>
</evidence>
<dbReference type="Pfam" id="PF08447">
    <property type="entry name" value="PAS_3"/>
    <property type="match status" value="2"/>
</dbReference>
<dbReference type="InterPro" id="IPR011006">
    <property type="entry name" value="CheY-like_superfamily"/>
</dbReference>
<dbReference type="OrthoDB" id="9087351at2"/>
<dbReference type="InterPro" id="IPR001789">
    <property type="entry name" value="Sig_transdc_resp-reg_receiver"/>
</dbReference>
<evidence type="ECO:0000259" key="12">
    <source>
        <dbReference type="PROSITE" id="PS50112"/>
    </source>
</evidence>
<dbReference type="SMART" id="SM00091">
    <property type="entry name" value="PAS"/>
    <property type="match status" value="2"/>
</dbReference>
<dbReference type="InterPro" id="IPR035965">
    <property type="entry name" value="PAS-like_dom_sf"/>
</dbReference>
<feature type="modified residue" description="4-aspartylphosphate" evidence="9">
    <location>
        <position position="730"/>
    </location>
</feature>
<dbReference type="PRINTS" id="PR00344">
    <property type="entry name" value="BCTRLSENSOR"/>
</dbReference>
<evidence type="ECO:0000313" key="15">
    <source>
        <dbReference type="Proteomes" id="UP000298438"/>
    </source>
</evidence>
<comment type="catalytic activity">
    <reaction evidence="1">
        <text>ATP + protein L-histidine = ADP + protein N-phospho-L-histidine.</text>
        <dbReference type="EC" id="2.7.13.3"/>
    </reaction>
</comment>
<dbReference type="Pfam" id="PF02518">
    <property type="entry name" value="HATPase_c"/>
    <property type="match status" value="1"/>
</dbReference>
<dbReference type="InterPro" id="IPR004358">
    <property type="entry name" value="Sig_transdc_His_kin-like_C"/>
</dbReference>
<evidence type="ECO:0000259" key="10">
    <source>
        <dbReference type="PROSITE" id="PS50109"/>
    </source>
</evidence>
<keyword evidence="7" id="KW-0902">Two-component regulatory system</keyword>
<dbReference type="SUPFAM" id="SSF55785">
    <property type="entry name" value="PYP-like sensor domain (PAS domain)"/>
    <property type="match status" value="3"/>
</dbReference>
<evidence type="ECO:0000256" key="2">
    <source>
        <dbReference type="ARBA" id="ARBA00004429"/>
    </source>
</evidence>
<dbReference type="Pfam" id="PF00512">
    <property type="entry name" value="HisKA"/>
    <property type="match status" value="1"/>
</dbReference>
<dbReference type="SMART" id="SM00086">
    <property type="entry name" value="PAC"/>
    <property type="match status" value="2"/>
</dbReference>
<evidence type="ECO:0000256" key="3">
    <source>
        <dbReference type="ARBA" id="ARBA00012438"/>
    </source>
</evidence>
<dbReference type="GO" id="GO:0005886">
    <property type="term" value="C:plasma membrane"/>
    <property type="evidence" value="ECO:0007669"/>
    <property type="project" value="UniProtKB-SubCell"/>
</dbReference>
<feature type="domain" description="Histidine kinase" evidence="10">
    <location>
        <begin position="440"/>
        <end position="661"/>
    </location>
</feature>
<keyword evidence="8" id="KW-0472">Membrane</keyword>
<dbReference type="SUPFAM" id="SSF55874">
    <property type="entry name" value="ATPase domain of HSP90 chaperone/DNA topoisomerase II/histidine kinase"/>
    <property type="match status" value="1"/>
</dbReference>
<dbReference type="InterPro" id="IPR000700">
    <property type="entry name" value="PAS-assoc_C"/>
</dbReference>
<dbReference type="CDD" id="cd17580">
    <property type="entry name" value="REC_2_DhkD-like"/>
    <property type="match status" value="1"/>
</dbReference>
<comment type="subcellular location">
    <subcellularLocation>
        <location evidence="2">Cell inner membrane</location>
        <topology evidence="2">Multi-pass membrane protein</topology>
    </subcellularLocation>
</comment>
<dbReference type="SUPFAM" id="SSF47384">
    <property type="entry name" value="Homodimeric domain of signal transducing histidine kinase"/>
    <property type="match status" value="1"/>
</dbReference>
<dbReference type="Gene3D" id="2.10.70.100">
    <property type="match status" value="2"/>
</dbReference>
<dbReference type="GO" id="GO:0000155">
    <property type="term" value="F:phosphorelay sensor kinase activity"/>
    <property type="evidence" value="ECO:0007669"/>
    <property type="project" value="InterPro"/>
</dbReference>
<dbReference type="SMART" id="SM00387">
    <property type="entry name" value="HATPase_c"/>
    <property type="match status" value="1"/>
</dbReference>
<dbReference type="InterPro" id="IPR036890">
    <property type="entry name" value="HATPase_C_sf"/>
</dbReference>
<dbReference type="EC" id="2.7.13.3" evidence="3"/>
<feature type="domain" description="PAC" evidence="13">
    <location>
        <begin position="377"/>
        <end position="429"/>
    </location>
</feature>
<dbReference type="RefSeq" id="WP_135208067.1">
    <property type="nucleotide sequence ID" value="NZ_SPVF01000194.1"/>
</dbReference>
<dbReference type="FunFam" id="1.10.287.130:FF:000001">
    <property type="entry name" value="Two-component sensor histidine kinase"/>
    <property type="match status" value="1"/>
</dbReference>
<accession>A0A4Y9S6H1</accession>
<gene>
    <name evidence="14" type="ORF">E4L96_15170</name>
</gene>
<evidence type="ECO:0000256" key="8">
    <source>
        <dbReference type="ARBA" id="ARBA00023136"/>
    </source>
</evidence>
<feature type="domain" description="PAS" evidence="12">
    <location>
        <begin position="179"/>
        <end position="250"/>
    </location>
</feature>
<dbReference type="AlphaFoldDB" id="A0A4Y9S6H1"/>
<evidence type="ECO:0000256" key="6">
    <source>
        <dbReference type="ARBA" id="ARBA00022777"/>
    </source>
</evidence>
<dbReference type="Pfam" id="PF08448">
    <property type="entry name" value="PAS_4"/>
    <property type="match status" value="1"/>
</dbReference>
<dbReference type="PROSITE" id="PS50113">
    <property type="entry name" value="PAC"/>
    <property type="match status" value="2"/>
</dbReference>
<dbReference type="InterPro" id="IPR001610">
    <property type="entry name" value="PAC"/>
</dbReference>
<dbReference type="Gene3D" id="3.40.50.2300">
    <property type="match status" value="1"/>
</dbReference>
<dbReference type="Proteomes" id="UP000298438">
    <property type="component" value="Unassembled WGS sequence"/>
</dbReference>
<evidence type="ECO:0000256" key="7">
    <source>
        <dbReference type="ARBA" id="ARBA00023012"/>
    </source>
</evidence>
<name>A0A4Y9S6H1_9BURK</name>
<dbReference type="PANTHER" id="PTHR43047:SF72">
    <property type="entry name" value="OSMOSENSING HISTIDINE PROTEIN KINASE SLN1"/>
    <property type="match status" value="1"/>
</dbReference>
<dbReference type="Gene3D" id="3.30.450.20">
    <property type="entry name" value="PAS domain"/>
    <property type="match status" value="3"/>
</dbReference>
<evidence type="ECO:0000256" key="4">
    <source>
        <dbReference type="ARBA" id="ARBA00022553"/>
    </source>
</evidence>
<dbReference type="SMART" id="SM00388">
    <property type="entry name" value="HisKA"/>
    <property type="match status" value="1"/>
</dbReference>
<keyword evidence="15" id="KW-1185">Reference proteome</keyword>
<dbReference type="GO" id="GO:0009927">
    <property type="term" value="F:histidine phosphotransfer kinase activity"/>
    <property type="evidence" value="ECO:0007669"/>
    <property type="project" value="TreeGrafter"/>
</dbReference>
<evidence type="ECO:0000313" key="14">
    <source>
        <dbReference type="EMBL" id="TFW17004.1"/>
    </source>
</evidence>
<keyword evidence="6" id="KW-0418">Kinase</keyword>
<comment type="caution">
    <text evidence="14">The sequence shown here is derived from an EMBL/GenBank/DDBJ whole genome shotgun (WGS) entry which is preliminary data.</text>
</comment>
<dbReference type="Gene3D" id="1.10.287.130">
    <property type="match status" value="1"/>
</dbReference>
<dbReference type="EMBL" id="SPVF01000194">
    <property type="protein sequence ID" value="TFW17004.1"/>
    <property type="molecule type" value="Genomic_DNA"/>
</dbReference>
<dbReference type="SUPFAM" id="SSF52172">
    <property type="entry name" value="CheY-like"/>
    <property type="match status" value="1"/>
</dbReference>
<dbReference type="CDD" id="cd00130">
    <property type="entry name" value="PAS"/>
    <property type="match status" value="1"/>
</dbReference>
<dbReference type="CDD" id="cd00082">
    <property type="entry name" value="HisKA"/>
    <property type="match status" value="1"/>
</dbReference>
<dbReference type="PANTHER" id="PTHR43047">
    <property type="entry name" value="TWO-COMPONENT HISTIDINE PROTEIN KINASE"/>
    <property type="match status" value="1"/>
</dbReference>
<dbReference type="PROSITE" id="PS50112">
    <property type="entry name" value="PAS"/>
    <property type="match status" value="2"/>
</dbReference>
<dbReference type="Pfam" id="PF00072">
    <property type="entry name" value="Response_reg"/>
    <property type="match status" value="1"/>
</dbReference>
<feature type="domain" description="PAC" evidence="13">
    <location>
        <begin position="255"/>
        <end position="308"/>
    </location>
</feature>
<evidence type="ECO:0000256" key="1">
    <source>
        <dbReference type="ARBA" id="ARBA00000085"/>
    </source>
</evidence>
<dbReference type="InterPro" id="IPR005467">
    <property type="entry name" value="His_kinase_dom"/>
</dbReference>